<organism evidence="4 5">
    <name type="scientific">Saitozyma podzolica</name>
    <dbReference type="NCBI Taxonomy" id="1890683"/>
    <lineage>
        <taxon>Eukaryota</taxon>
        <taxon>Fungi</taxon>
        <taxon>Dikarya</taxon>
        <taxon>Basidiomycota</taxon>
        <taxon>Agaricomycotina</taxon>
        <taxon>Tremellomycetes</taxon>
        <taxon>Tremellales</taxon>
        <taxon>Trimorphomycetaceae</taxon>
        <taxon>Saitozyma</taxon>
    </lineage>
</organism>
<dbReference type="CDD" id="cd07407">
    <property type="entry name" value="MPP_YHR202W_N"/>
    <property type="match status" value="1"/>
</dbReference>
<keyword evidence="1" id="KW-0732">Signal</keyword>
<dbReference type="InterPro" id="IPR006179">
    <property type="entry name" value="5_nucleotidase/apyrase"/>
</dbReference>
<evidence type="ECO:0000259" key="3">
    <source>
        <dbReference type="Pfam" id="PF21953"/>
    </source>
</evidence>
<dbReference type="InterPro" id="IPR029052">
    <property type="entry name" value="Metallo-depent_PP-like"/>
</dbReference>
<dbReference type="Gene3D" id="3.60.21.10">
    <property type="match status" value="1"/>
</dbReference>
<keyword evidence="5" id="KW-1185">Reference proteome</keyword>
<feature type="domain" description="Calcineurin-like phosphoesterase" evidence="2">
    <location>
        <begin position="41"/>
        <end position="270"/>
    </location>
</feature>
<dbReference type="FunFam" id="3.60.21.10:FF:000043">
    <property type="entry name" value="Ser/Thr protein phosphatase family"/>
    <property type="match status" value="1"/>
</dbReference>
<dbReference type="STRING" id="1890683.A0A427YIQ9"/>
<feature type="chain" id="PRO_5019567163" evidence="1">
    <location>
        <begin position="22"/>
        <end position="652"/>
    </location>
</feature>
<dbReference type="SUPFAM" id="SSF55816">
    <property type="entry name" value="5'-nucleotidase (syn. UDP-sugar hydrolase), C-terminal domain"/>
    <property type="match status" value="1"/>
</dbReference>
<name>A0A427YIQ9_9TREE</name>
<feature type="domain" description="Putative 5'-nucleotidase C-terminal" evidence="3">
    <location>
        <begin position="365"/>
        <end position="575"/>
    </location>
</feature>
<dbReference type="InterPro" id="IPR036907">
    <property type="entry name" value="5'-Nucleotdase_C_sf"/>
</dbReference>
<reference evidence="4 5" key="1">
    <citation type="submission" date="2018-11" db="EMBL/GenBank/DDBJ databases">
        <title>Genome sequence of Saitozyma podzolica DSM 27192.</title>
        <authorList>
            <person name="Aliyu H."/>
            <person name="Gorte O."/>
            <person name="Ochsenreither K."/>
        </authorList>
    </citation>
    <scope>NUCLEOTIDE SEQUENCE [LARGE SCALE GENOMIC DNA]</scope>
    <source>
        <strain evidence="4 5">DSM 27192</strain>
    </source>
</reference>
<feature type="signal peptide" evidence="1">
    <location>
        <begin position="1"/>
        <end position="21"/>
    </location>
</feature>
<dbReference type="InterPro" id="IPR041823">
    <property type="entry name" value="YHR202W_N"/>
</dbReference>
<evidence type="ECO:0000256" key="1">
    <source>
        <dbReference type="SAM" id="SignalP"/>
    </source>
</evidence>
<sequence>MRQIIGGKALALCLISQLAVAQVIPPLPVPTRPLEWGDVNFLSTSDTHGWLLGHQHTTWPEPNYSGDFGDFASFATHMRALADSKGVDLLLVDAGDHHDGPGLVSASPKAAVRADEIFRMLDYDILTIGNHEMYQYRAARWIYDNKASWGGRYLTSNAYISVPDHKGRERLEPIGDLYRKFQTAQGRNVTAFGVLFDFQAADPKLAVVSASTMVKQPWFVEAIAEAPDFFVLAGHMPARGETAEWKPVFDAIRSVHPFVPVYVFGGHTHVRDCVQYDTHSIGIVPGRYMETVAFTSSSLPGPGDDPEEPLAVSRRYLDGNRVAYSYHSNRSHDFDTPLGQNITASLRDLASSLNISTPLGSAPDDYFLARFPFGHKNSVLTEWANNVLPTTLLDSKRRGPRVVIVNAGSLRADLFQGTFDRNDELTVSPFENAFVYSRLPLGMIKRIKEEMDRAGASKLRPDTQQDLSSLTLAQRRAEIDHRVDEEYQRWMAEQWEDYLIQGGEALDTAQVSWDAAGRVKTMGYVTKDSCPGKGDDVDHSPVPFTPGQPDFLATPYPDLPENRIVDVVVMDFTLDDFRGSLITPMIPLMTRFGWRDGMENCGPREISADGLVIAVRTIEPDVQLTKADFKPYGDGAAVNNLWGEYARRHWQA</sequence>
<dbReference type="InterPro" id="IPR053828">
    <property type="entry name" value="Nucleosidase_C"/>
</dbReference>
<gene>
    <name evidence="4" type="ORF">EHS25_010137</name>
</gene>
<dbReference type="GO" id="GO:0005576">
    <property type="term" value="C:extracellular region"/>
    <property type="evidence" value="ECO:0007669"/>
    <property type="project" value="UniProtKB-ARBA"/>
</dbReference>
<proteinExistence type="predicted"/>
<dbReference type="GO" id="GO:0016787">
    <property type="term" value="F:hydrolase activity"/>
    <property type="evidence" value="ECO:0007669"/>
    <property type="project" value="InterPro"/>
</dbReference>
<accession>A0A427YIQ9</accession>
<dbReference type="GO" id="GO:0009166">
    <property type="term" value="P:nucleotide catabolic process"/>
    <property type="evidence" value="ECO:0007669"/>
    <property type="project" value="InterPro"/>
</dbReference>
<comment type="caution">
    <text evidence="4">The sequence shown here is derived from an EMBL/GenBank/DDBJ whole genome shotgun (WGS) entry which is preliminary data.</text>
</comment>
<dbReference type="PANTHER" id="PTHR11575:SF22">
    <property type="entry name" value="ADL392WP"/>
    <property type="match status" value="1"/>
</dbReference>
<protein>
    <submittedName>
        <fullName evidence="4">Uncharacterized protein</fullName>
    </submittedName>
</protein>
<dbReference type="GO" id="GO:0005829">
    <property type="term" value="C:cytosol"/>
    <property type="evidence" value="ECO:0007669"/>
    <property type="project" value="TreeGrafter"/>
</dbReference>
<evidence type="ECO:0000313" key="5">
    <source>
        <dbReference type="Proteomes" id="UP000279259"/>
    </source>
</evidence>
<dbReference type="SUPFAM" id="SSF56300">
    <property type="entry name" value="Metallo-dependent phosphatases"/>
    <property type="match status" value="1"/>
</dbReference>
<dbReference type="Pfam" id="PF00149">
    <property type="entry name" value="Metallophos"/>
    <property type="match status" value="1"/>
</dbReference>
<dbReference type="InterPro" id="IPR004843">
    <property type="entry name" value="Calcineurin-like_PHP"/>
</dbReference>
<dbReference type="EMBL" id="RSCD01000009">
    <property type="protein sequence ID" value="RSH90961.1"/>
    <property type="molecule type" value="Genomic_DNA"/>
</dbReference>
<dbReference type="Pfam" id="PF21953">
    <property type="entry name" value="NadN_nucleosid_C"/>
    <property type="match status" value="1"/>
</dbReference>
<dbReference type="PANTHER" id="PTHR11575">
    <property type="entry name" value="5'-NUCLEOTIDASE-RELATED"/>
    <property type="match status" value="1"/>
</dbReference>
<evidence type="ECO:0000259" key="2">
    <source>
        <dbReference type="Pfam" id="PF00149"/>
    </source>
</evidence>
<dbReference type="Proteomes" id="UP000279259">
    <property type="component" value="Unassembled WGS sequence"/>
</dbReference>
<dbReference type="AlphaFoldDB" id="A0A427YIQ9"/>
<dbReference type="OrthoDB" id="7722975at2759"/>
<dbReference type="Gene3D" id="3.90.780.10">
    <property type="entry name" value="5'-Nucleotidase, C-terminal domain"/>
    <property type="match status" value="1"/>
</dbReference>
<evidence type="ECO:0000313" key="4">
    <source>
        <dbReference type="EMBL" id="RSH90961.1"/>
    </source>
</evidence>